<evidence type="ECO:0008006" key="3">
    <source>
        <dbReference type="Google" id="ProtNLM"/>
    </source>
</evidence>
<keyword evidence="2" id="KW-1185">Reference proteome</keyword>
<gene>
    <name evidence="1" type="ORF">GPECTOR_2g1438</name>
</gene>
<dbReference type="OrthoDB" id="10265760at2759"/>
<dbReference type="PANTHER" id="PTHR35399">
    <property type="entry name" value="SLR8030 PROTEIN"/>
    <property type="match status" value="1"/>
</dbReference>
<dbReference type="Pfam" id="PF05787">
    <property type="entry name" value="PhoX"/>
    <property type="match status" value="2"/>
</dbReference>
<comment type="caution">
    <text evidence="1">The sequence shown here is derived from an EMBL/GenBank/DDBJ whole genome shotgun (WGS) entry which is preliminary data.</text>
</comment>
<sequence length="1325" mass="142827">MALKPNAAARASKMQGGFQLLARTAVPGGPGDLVDAQGKPLMQFGPNMTKGTTVESSVNPDATTLLPRRGDPTKADLFLHFESPLPATVYHLELNVGPDGSLSIASQKPVDWSAWGGVWTPCAGSMSPWGTHLGSEEYEPDARAFYSSNTPNSRVRDHARYYGLYMGNFNSSADFMTAVRKVMSPYKYGYVTEVAYDSKTGSAVAKKWYSMGRVAVEAGLVMPDKKTVYVTDDGRNVGFFKFVADKAGDLRKGRLFAAKFNQTSASNGGRFQVSWVELGRTDQDVLAAALPNTTFADIFDAAAPVNGSCPAGFRAVKHSYGEECLSLRNGSAMLAAAFETRRYASYLGATTEWTKWEGITLDTKRGRLYTAMTELLDGTNEEPTRFGGMDHVRLPPNKCGCVYAMDLDASYSATNMYALTCGIPDLGVTPGLLTNNTCHIDRISSPDNVAYHAGLDLLLIAEDTDHHENNFLWAYDVATGDMTRVMSGPVGAEVTGTAFFTLPVGGTTMTYIWNNLQHPYSGYPASVIAAPEATGTGGYVGYFGPFVIGKGEKLGLQAIHAPTDLATKHAVVSSSKAVIGEYLDTRYHILGRSGQKFGEHVFGQNVDVNGQPVYAYTNDMKILKNQSEISNSPDFTSLTTVCDKVFFTTQFEYANPGSLTGAKRHGMHAARPPCIAQLVDQDPETGALNATAVATPLDWSAWGGLLTPCAGSLSPWGTRMGSEEYEPDARAFAEATTVEHIGGGADPTKFTYDGGNALKMGRFYGLYYGEMNLSDFKEAVKPYLYGFITETKVQYDNSALVQKHYTLGRVATELALVMPDSRTAYITDDGANVGFYKFVADVPGDLSSGNLYAGKFIQVSGQSGGSFRINWIWLAHGTQDSLILAASRLTFADIFATAAPANGTCPAGFLPTNGGGRGCECLAVKPGMEMYAAFFETRRYAGILGATTEWSKWEGITLDAKRGRLYTAISDVRQGMEDNKDRGAASTKWDQCTTNDVRLEYNRCGCVYELRMDGSWNSFWMQELVCGTPVTTPGALGYVAGNRCHMDRISSPDNVAFIPEHDVLIIGEDTSEHQNDVIWAYDMETRALTRIFSTPYGSESTSPYWYGNVNGFSYITAVVQHPYGESDMDKANDTNSFGMGGTAGVIGPFPLTVPPRGPGAVGDYDYDSNPAASCASEDTFVVAVQVSYERTSTSATPAEAARLDAYVCARIDTLLTRLSGSGKDAYRVAVRCLEEEGDNGVTSAAVVARVQLGLDRAAAKAFQTLVVNAESPLRAELARMFAELSSPGPNGIPAAAAFSGFAVSAAPPKRMSRTQAYTPPTERIF</sequence>
<dbReference type="EMBL" id="LSYV01000003">
    <property type="protein sequence ID" value="KXZ55887.1"/>
    <property type="molecule type" value="Genomic_DNA"/>
</dbReference>
<dbReference type="Proteomes" id="UP000075714">
    <property type="component" value="Unassembled WGS sequence"/>
</dbReference>
<dbReference type="PANTHER" id="PTHR35399:SF2">
    <property type="entry name" value="DUF839 DOMAIN-CONTAINING PROTEIN"/>
    <property type="match status" value="1"/>
</dbReference>
<organism evidence="1 2">
    <name type="scientific">Gonium pectorale</name>
    <name type="common">Green alga</name>
    <dbReference type="NCBI Taxonomy" id="33097"/>
    <lineage>
        <taxon>Eukaryota</taxon>
        <taxon>Viridiplantae</taxon>
        <taxon>Chlorophyta</taxon>
        <taxon>core chlorophytes</taxon>
        <taxon>Chlorophyceae</taxon>
        <taxon>CS clade</taxon>
        <taxon>Chlamydomonadales</taxon>
        <taxon>Volvocaceae</taxon>
        <taxon>Gonium</taxon>
    </lineage>
</organism>
<protein>
    <recommendedName>
        <fullName evidence="3">Alkaline phosphatase</fullName>
    </recommendedName>
</protein>
<evidence type="ECO:0000313" key="2">
    <source>
        <dbReference type="Proteomes" id="UP000075714"/>
    </source>
</evidence>
<dbReference type="InterPro" id="IPR008557">
    <property type="entry name" value="PhoX"/>
</dbReference>
<accession>A0A150H158</accession>
<evidence type="ECO:0000313" key="1">
    <source>
        <dbReference type="EMBL" id="KXZ55887.1"/>
    </source>
</evidence>
<name>A0A150H158_GONPE</name>
<reference evidence="2" key="1">
    <citation type="journal article" date="2016" name="Nat. Commun.">
        <title>The Gonium pectorale genome demonstrates co-option of cell cycle regulation during the evolution of multicellularity.</title>
        <authorList>
            <person name="Hanschen E.R."/>
            <person name="Marriage T.N."/>
            <person name="Ferris P.J."/>
            <person name="Hamaji T."/>
            <person name="Toyoda A."/>
            <person name="Fujiyama A."/>
            <person name="Neme R."/>
            <person name="Noguchi H."/>
            <person name="Minakuchi Y."/>
            <person name="Suzuki M."/>
            <person name="Kawai-Toyooka H."/>
            <person name="Smith D.R."/>
            <person name="Sparks H."/>
            <person name="Anderson J."/>
            <person name="Bakaric R."/>
            <person name="Luria V."/>
            <person name="Karger A."/>
            <person name="Kirschner M.W."/>
            <person name="Durand P.M."/>
            <person name="Michod R.E."/>
            <person name="Nozaki H."/>
            <person name="Olson B.J."/>
        </authorList>
    </citation>
    <scope>NUCLEOTIDE SEQUENCE [LARGE SCALE GENOMIC DNA]</scope>
    <source>
        <strain evidence="2">NIES-2863</strain>
    </source>
</reference>
<proteinExistence type="predicted"/>